<dbReference type="PANTHER" id="PTHR18956:SF6">
    <property type="entry name" value="HYALURONAN MEDIATED MOTILITY RECEPTOR"/>
    <property type="match status" value="1"/>
</dbReference>
<comment type="subcellular location">
    <subcellularLocation>
        <location evidence="1">Cytoplasm</location>
        <location evidence="1">Cytoskeleton</location>
        <location evidence="1">Spindle</location>
    </subcellularLocation>
</comment>
<organism evidence="7 8">
    <name type="scientific">Geodia barretti</name>
    <name type="common">Barrett's horny sponge</name>
    <dbReference type="NCBI Taxonomy" id="519541"/>
    <lineage>
        <taxon>Eukaryota</taxon>
        <taxon>Metazoa</taxon>
        <taxon>Porifera</taxon>
        <taxon>Demospongiae</taxon>
        <taxon>Heteroscleromorpha</taxon>
        <taxon>Tetractinellida</taxon>
        <taxon>Astrophorina</taxon>
        <taxon>Geodiidae</taxon>
        <taxon>Geodia</taxon>
    </lineage>
</organism>
<name>A0AA35TNT9_GEOBA</name>
<dbReference type="Pfam" id="PF15905">
    <property type="entry name" value="HMMR_N"/>
    <property type="match status" value="1"/>
</dbReference>
<feature type="coiled-coil region" evidence="4">
    <location>
        <begin position="187"/>
        <end position="502"/>
    </location>
</feature>
<dbReference type="GO" id="GO:0005540">
    <property type="term" value="F:hyaluronic acid binding"/>
    <property type="evidence" value="ECO:0007669"/>
    <property type="project" value="InterPro"/>
</dbReference>
<feature type="compositionally biased region" description="Polar residues" evidence="5">
    <location>
        <begin position="71"/>
        <end position="84"/>
    </location>
</feature>
<evidence type="ECO:0000313" key="8">
    <source>
        <dbReference type="Proteomes" id="UP001174909"/>
    </source>
</evidence>
<keyword evidence="3" id="KW-0206">Cytoskeleton</keyword>
<keyword evidence="2" id="KW-0963">Cytoplasm</keyword>
<dbReference type="Proteomes" id="UP001174909">
    <property type="component" value="Unassembled WGS sequence"/>
</dbReference>
<feature type="compositionally biased region" description="Basic and acidic residues" evidence="5">
    <location>
        <begin position="1"/>
        <end position="10"/>
    </location>
</feature>
<keyword evidence="4" id="KW-0175">Coiled coil</keyword>
<dbReference type="InterPro" id="IPR031794">
    <property type="entry name" value="HMMR_C"/>
</dbReference>
<evidence type="ECO:0000256" key="4">
    <source>
        <dbReference type="SAM" id="Coils"/>
    </source>
</evidence>
<feature type="region of interest" description="Disordered" evidence="5">
    <location>
        <begin position="626"/>
        <end position="648"/>
    </location>
</feature>
<dbReference type="Pfam" id="PF15908">
    <property type="entry name" value="HMMR_C"/>
    <property type="match status" value="1"/>
</dbReference>
<comment type="caution">
    <text evidence="7">The sequence shown here is derived from an EMBL/GenBank/DDBJ whole genome shotgun (WGS) entry which is preliminary data.</text>
</comment>
<feature type="compositionally biased region" description="Basic and acidic residues" evidence="5">
    <location>
        <begin position="637"/>
        <end position="648"/>
    </location>
</feature>
<evidence type="ECO:0000259" key="6">
    <source>
        <dbReference type="Pfam" id="PF15908"/>
    </source>
</evidence>
<dbReference type="InterPro" id="IPR026203">
    <property type="entry name" value="IHABP"/>
</dbReference>
<dbReference type="GO" id="GO:0005819">
    <property type="term" value="C:spindle"/>
    <property type="evidence" value="ECO:0007669"/>
    <property type="project" value="UniProtKB-SubCell"/>
</dbReference>
<feature type="domain" description="Hyaluronan-mediated motility receptor C-terminal" evidence="6">
    <location>
        <begin position="645"/>
        <end position="760"/>
    </location>
</feature>
<evidence type="ECO:0000313" key="7">
    <source>
        <dbReference type="EMBL" id="CAI8051690.1"/>
    </source>
</evidence>
<evidence type="ECO:0000256" key="5">
    <source>
        <dbReference type="SAM" id="MobiDB-lite"/>
    </source>
</evidence>
<feature type="compositionally biased region" description="Polar residues" evidence="5">
    <location>
        <begin position="23"/>
        <end position="40"/>
    </location>
</feature>
<feature type="region of interest" description="Disordered" evidence="5">
    <location>
        <begin position="750"/>
        <end position="775"/>
    </location>
</feature>
<gene>
    <name evidence="7" type="ORF">GBAR_LOCUS28299</name>
</gene>
<accession>A0AA35TNT9</accession>
<reference evidence="7" key="1">
    <citation type="submission" date="2023-03" db="EMBL/GenBank/DDBJ databases">
        <authorList>
            <person name="Steffen K."/>
            <person name="Cardenas P."/>
        </authorList>
    </citation>
    <scope>NUCLEOTIDE SEQUENCE</scope>
</reference>
<dbReference type="PANTHER" id="PTHR18956">
    <property type="entry name" value="HYALURONAN MEDIATED MOTILITY RECEPTOR"/>
    <property type="match status" value="1"/>
</dbReference>
<evidence type="ECO:0000256" key="1">
    <source>
        <dbReference type="ARBA" id="ARBA00004186"/>
    </source>
</evidence>
<keyword evidence="8" id="KW-1185">Reference proteome</keyword>
<feature type="region of interest" description="Disordered" evidence="5">
    <location>
        <begin position="1"/>
        <end position="107"/>
    </location>
</feature>
<keyword evidence="7" id="KW-0675">Receptor</keyword>
<protein>
    <submittedName>
        <fullName evidence="7">Hyaluronan mediated motility receptor</fullName>
    </submittedName>
</protein>
<sequence>MSSKTADKPKKGNGVSASPLDVSGSSSVPGSTAAASFTNGNGHGASSGINISVCADSDGDSSIAAEDSLCATPTRSQFNTPQRPRTSKSEKKRGSNASFSQDHSRVVDLEREMRKLLSERNELSKQLYSSKQDNTKLENKVQVAVRDKSALLSQMASISKHNRDLSRGKDILLAKAKAFSSVDVKKARSLEQSLKQANREKRAKQRELDRLEIQMNMTSKQMQERLLASLDEREEMENRIEDLECEVQHMAECQAASEETNNELKASLAAQEEVCQSLLEKQNQLEMTIQEKEKDWSEERDRLTTETAELKSNLQSAEVKIDELDKVVISMEEQLSQTSQEASSLTTQLQSVKTELETEREEKGEVEGQLRQCQVLLQQEEKKTSTLEGNIADLSRLNSDLQTQLKCSQSELEGERGERERVQTELTQSKAKLLETQEIVATLEERVAQSDQLNSDLQTQLTCERERLEEERKEREKAEEKLAVATTQLRDQETQRQHEQQEHAGALEAAHSKCSTLLTGLEKAVSEGRETQALLRSQMSTLEAERQKAVQTAEEAREMEVAARVQLTELEKRHTEQEAVKSTALQQLEQAKEELISLQDQVDGPLSREVVAAVQGEMKKELEEVKTKLSQQKQHSTRVENEMGERVGELEEELERMRSEREQLEVAYLDLQEKCRPFQDQIEGLADVNALLKSQAALARKEAQEVSDQFASIVGHQNTRQKIRYVKKIRDENAALKMEIGELRMELSKQKKQIRKMNETKATSAPPARPLSSKN</sequence>
<dbReference type="EMBL" id="CASHTH010003955">
    <property type="protein sequence ID" value="CAI8051690.1"/>
    <property type="molecule type" value="Genomic_DNA"/>
</dbReference>
<evidence type="ECO:0000256" key="3">
    <source>
        <dbReference type="ARBA" id="ARBA00023212"/>
    </source>
</evidence>
<evidence type="ECO:0000256" key="2">
    <source>
        <dbReference type="ARBA" id="ARBA00022490"/>
    </source>
</evidence>
<dbReference type="AlphaFoldDB" id="A0AA35TNT9"/>
<proteinExistence type="predicted"/>